<dbReference type="KEGG" id="cbw:RR42_m0323"/>
<gene>
    <name evidence="1" type="ORF">RR42_m0323</name>
</gene>
<organism evidence="1 2">
    <name type="scientific">Cupriavidus basilensis</name>
    <dbReference type="NCBI Taxonomy" id="68895"/>
    <lineage>
        <taxon>Bacteria</taxon>
        <taxon>Pseudomonadati</taxon>
        <taxon>Pseudomonadota</taxon>
        <taxon>Betaproteobacteria</taxon>
        <taxon>Burkholderiales</taxon>
        <taxon>Burkholderiaceae</taxon>
        <taxon>Cupriavidus</taxon>
    </lineage>
</organism>
<dbReference type="AlphaFoldDB" id="A0A0C4XYZ5"/>
<accession>A0A0C4XYZ5</accession>
<name>A0A0C4XYZ5_9BURK</name>
<sequence length="61" mass="6647">MGSARLSARLSALLHIGKIGHCLHHVRCSGWSHDIHGCRSGGGSDLTRERSGWCRRNGLII</sequence>
<dbReference type="EMBL" id="CP010536">
    <property type="protein sequence ID" value="AJG17737.1"/>
    <property type="molecule type" value="Genomic_DNA"/>
</dbReference>
<dbReference type="Proteomes" id="UP000031843">
    <property type="component" value="Chromosome main"/>
</dbReference>
<protein>
    <submittedName>
        <fullName evidence="1">Uncharacterized protein</fullName>
    </submittedName>
</protein>
<evidence type="ECO:0000313" key="2">
    <source>
        <dbReference type="Proteomes" id="UP000031843"/>
    </source>
</evidence>
<keyword evidence="2" id="KW-1185">Reference proteome</keyword>
<reference evidence="1 2" key="1">
    <citation type="journal article" date="2015" name="Genome Announc.">
        <title>Complete Genome Sequence of Cupriavidus basilensis 4G11, Isolated from the Oak Ridge Field Research Center Site.</title>
        <authorList>
            <person name="Ray J."/>
            <person name="Waters R.J."/>
            <person name="Skerker J.M."/>
            <person name="Kuehl J.V."/>
            <person name="Price M.N."/>
            <person name="Huang J."/>
            <person name="Chakraborty R."/>
            <person name="Arkin A.P."/>
            <person name="Deutschbauer A."/>
        </authorList>
    </citation>
    <scope>NUCLEOTIDE SEQUENCE [LARGE SCALE GENOMIC DNA]</scope>
    <source>
        <strain evidence="1">4G11</strain>
    </source>
</reference>
<proteinExistence type="predicted"/>
<evidence type="ECO:0000313" key="1">
    <source>
        <dbReference type="EMBL" id="AJG17737.1"/>
    </source>
</evidence>